<dbReference type="Pfam" id="PF09361">
    <property type="entry name" value="Phasin_2"/>
    <property type="match status" value="1"/>
</dbReference>
<dbReference type="RefSeq" id="WP_076449205.1">
    <property type="nucleotide sequence ID" value="NZ_FTOQ01000010.1"/>
</dbReference>
<name>A0A1N7NVQ4_9RHOB</name>
<feature type="domain" description="Phasin" evidence="1">
    <location>
        <begin position="17"/>
        <end position="112"/>
    </location>
</feature>
<dbReference type="OrthoDB" id="7865588at2"/>
<evidence type="ECO:0000313" key="2">
    <source>
        <dbReference type="EMBL" id="SIT02378.1"/>
    </source>
</evidence>
<dbReference type="AlphaFoldDB" id="A0A1N7NVQ4"/>
<protein>
    <submittedName>
        <fullName evidence="2">Phasin protein</fullName>
    </submittedName>
</protein>
<reference evidence="3" key="1">
    <citation type="submission" date="2017-01" db="EMBL/GenBank/DDBJ databases">
        <authorList>
            <person name="Varghese N."/>
            <person name="Submissions S."/>
        </authorList>
    </citation>
    <scope>NUCLEOTIDE SEQUENCE [LARGE SCALE GENOMIC DNA]</scope>
    <source>
        <strain evidence="3">DSM 29430</strain>
    </source>
</reference>
<organism evidence="2 3">
    <name type="scientific">Roseivivax lentus</name>
    <dbReference type="NCBI Taxonomy" id="633194"/>
    <lineage>
        <taxon>Bacteria</taxon>
        <taxon>Pseudomonadati</taxon>
        <taxon>Pseudomonadota</taxon>
        <taxon>Alphaproteobacteria</taxon>
        <taxon>Rhodobacterales</taxon>
        <taxon>Roseobacteraceae</taxon>
        <taxon>Roseivivax</taxon>
    </lineage>
</organism>
<dbReference type="EMBL" id="FTOQ01000010">
    <property type="protein sequence ID" value="SIT02378.1"/>
    <property type="molecule type" value="Genomic_DNA"/>
</dbReference>
<evidence type="ECO:0000313" key="3">
    <source>
        <dbReference type="Proteomes" id="UP000186684"/>
    </source>
</evidence>
<evidence type="ECO:0000259" key="1">
    <source>
        <dbReference type="Pfam" id="PF09361"/>
    </source>
</evidence>
<accession>A0A1N7NVQ4</accession>
<proteinExistence type="predicted"/>
<gene>
    <name evidence="2" type="ORF">SAMN05421759_110104</name>
</gene>
<dbReference type="STRING" id="633194.SAMN05421759_110104"/>
<dbReference type="Proteomes" id="UP000186684">
    <property type="component" value="Unassembled WGS sequence"/>
</dbReference>
<keyword evidence="3" id="KW-1185">Reference proteome</keyword>
<sequence length="116" mass="12990">MSAKRQSGASPGDANPFAKLQDAGFGDFMGMSQSWMEAMSRMSAEFVDFIGERLKEDAKLQQELRNCRDLGELQALQIRFTQRAIEQYQAESGKLLEISTSLFEKADETAKKETAN</sequence>
<dbReference type="InterPro" id="IPR018968">
    <property type="entry name" value="Phasin"/>
</dbReference>